<accession>A0A2P2P3Y3</accession>
<proteinExistence type="predicted"/>
<reference evidence="1" key="1">
    <citation type="submission" date="2018-02" db="EMBL/GenBank/DDBJ databases">
        <title>Rhizophora mucronata_Transcriptome.</title>
        <authorList>
            <person name="Meera S.P."/>
            <person name="Sreeshan A."/>
            <person name="Augustine A."/>
        </authorList>
    </citation>
    <scope>NUCLEOTIDE SEQUENCE</scope>
    <source>
        <tissue evidence="1">Leaf</tissue>
    </source>
</reference>
<name>A0A2P2P3Y3_RHIMU</name>
<dbReference type="EMBL" id="GGEC01068980">
    <property type="protein sequence ID" value="MBX49464.1"/>
    <property type="molecule type" value="Transcribed_RNA"/>
</dbReference>
<sequence length="38" mass="4266">MGKLLSLSTTRSFLLKSLFTNCPCVFKVACGDWSNYPH</sequence>
<protein>
    <submittedName>
        <fullName evidence="1">Uncharacterized protein</fullName>
    </submittedName>
</protein>
<organism evidence="1">
    <name type="scientific">Rhizophora mucronata</name>
    <name type="common">Asiatic mangrove</name>
    <dbReference type="NCBI Taxonomy" id="61149"/>
    <lineage>
        <taxon>Eukaryota</taxon>
        <taxon>Viridiplantae</taxon>
        <taxon>Streptophyta</taxon>
        <taxon>Embryophyta</taxon>
        <taxon>Tracheophyta</taxon>
        <taxon>Spermatophyta</taxon>
        <taxon>Magnoliopsida</taxon>
        <taxon>eudicotyledons</taxon>
        <taxon>Gunneridae</taxon>
        <taxon>Pentapetalae</taxon>
        <taxon>rosids</taxon>
        <taxon>fabids</taxon>
        <taxon>Malpighiales</taxon>
        <taxon>Rhizophoraceae</taxon>
        <taxon>Rhizophora</taxon>
    </lineage>
</organism>
<evidence type="ECO:0000313" key="1">
    <source>
        <dbReference type="EMBL" id="MBX49464.1"/>
    </source>
</evidence>
<dbReference type="AlphaFoldDB" id="A0A2P2P3Y3"/>